<dbReference type="AlphaFoldDB" id="A0AAD6QPW3"/>
<keyword evidence="5" id="KW-1133">Transmembrane helix</keyword>
<dbReference type="Pfam" id="PF00795">
    <property type="entry name" value="CN_hydrolase"/>
    <property type="match status" value="1"/>
</dbReference>
<accession>A0AAD6QPW3</accession>
<keyword evidence="5" id="KW-0472">Membrane</keyword>
<dbReference type="CDD" id="cd07564">
    <property type="entry name" value="nitrilases_CHs"/>
    <property type="match status" value="1"/>
</dbReference>
<dbReference type="Gene3D" id="3.60.110.10">
    <property type="entry name" value="Carbon-nitrogen hydrolase"/>
    <property type="match status" value="1"/>
</dbReference>
<evidence type="ECO:0000256" key="1">
    <source>
        <dbReference type="ARBA" id="ARBA00000322"/>
    </source>
</evidence>
<evidence type="ECO:0000313" key="7">
    <source>
        <dbReference type="EMBL" id="KAJ6994403.1"/>
    </source>
</evidence>
<comment type="caution">
    <text evidence="7">The sequence shown here is derived from an EMBL/GenBank/DDBJ whole genome shotgun (WGS) entry which is preliminary data.</text>
</comment>
<dbReference type="SUPFAM" id="SSF56317">
    <property type="entry name" value="Carbon-nitrogen hydrolase"/>
    <property type="match status" value="1"/>
</dbReference>
<evidence type="ECO:0000256" key="5">
    <source>
        <dbReference type="SAM" id="Phobius"/>
    </source>
</evidence>
<dbReference type="EMBL" id="JAQIZT010000006">
    <property type="protein sequence ID" value="KAJ6994403.1"/>
    <property type="molecule type" value="Genomic_DNA"/>
</dbReference>
<protein>
    <recommendedName>
        <fullName evidence="6">CN hydrolase domain-containing protein</fullName>
    </recommendedName>
</protein>
<dbReference type="InterPro" id="IPR000132">
    <property type="entry name" value="Nitrilase/CN_hydratase_CS"/>
</dbReference>
<dbReference type="GO" id="GO:0051410">
    <property type="term" value="P:detoxification of nitrogen compound"/>
    <property type="evidence" value="ECO:0007669"/>
    <property type="project" value="TreeGrafter"/>
</dbReference>
<feature type="domain" description="CN hydrolase" evidence="6">
    <location>
        <begin position="128"/>
        <end position="392"/>
    </location>
</feature>
<dbReference type="InterPro" id="IPR044149">
    <property type="entry name" value="Nitrilases_CHs"/>
</dbReference>
<dbReference type="PANTHER" id="PTHR46044">
    <property type="entry name" value="NITRILASE"/>
    <property type="match status" value="1"/>
</dbReference>
<dbReference type="InterPro" id="IPR003010">
    <property type="entry name" value="C-N_Hydrolase"/>
</dbReference>
<feature type="compositionally biased region" description="Low complexity" evidence="4">
    <location>
        <begin position="79"/>
        <end position="88"/>
    </location>
</feature>
<evidence type="ECO:0000256" key="2">
    <source>
        <dbReference type="ARBA" id="ARBA00008129"/>
    </source>
</evidence>
<feature type="transmembrane region" description="Helical" evidence="5">
    <location>
        <begin position="395"/>
        <end position="415"/>
    </location>
</feature>
<feature type="active site" description="Proton acceptor" evidence="3">
    <location>
        <position position="168"/>
    </location>
</feature>
<dbReference type="PROSITE" id="PS50263">
    <property type="entry name" value="CN_HYDROLASE"/>
    <property type="match status" value="1"/>
</dbReference>
<proteinExistence type="inferred from homology"/>
<name>A0AAD6QPW3_9ROSI</name>
<keyword evidence="8" id="KW-1185">Reference proteome</keyword>
<evidence type="ECO:0000259" key="6">
    <source>
        <dbReference type="PROSITE" id="PS50263"/>
    </source>
</evidence>
<dbReference type="PANTHER" id="PTHR46044:SF8">
    <property type="entry name" value="BIFUNCTIONAL NITRILASE_NITRILE HYDRATASE NIT4B"/>
    <property type="match status" value="1"/>
</dbReference>
<dbReference type="PROSITE" id="PS00920">
    <property type="entry name" value="NITRIL_CHT_1"/>
    <property type="match status" value="1"/>
</dbReference>
<comment type="similarity">
    <text evidence="2">Belongs to the carbon-nitrogen hydrolase superfamily. Nitrilase family.</text>
</comment>
<organism evidence="7 8">
    <name type="scientific">Populus alba x Populus x berolinensis</name>
    <dbReference type="NCBI Taxonomy" id="444605"/>
    <lineage>
        <taxon>Eukaryota</taxon>
        <taxon>Viridiplantae</taxon>
        <taxon>Streptophyta</taxon>
        <taxon>Embryophyta</taxon>
        <taxon>Tracheophyta</taxon>
        <taxon>Spermatophyta</taxon>
        <taxon>Magnoliopsida</taxon>
        <taxon>eudicotyledons</taxon>
        <taxon>Gunneridae</taxon>
        <taxon>Pentapetalae</taxon>
        <taxon>rosids</taxon>
        <taxon>fabids</taxon>
        <taxon>Malpighiales</taxon>
        <taxon>Salicaceae</taxon>
        <taxon>Saliceae</taxon>
        <taxon>Populus</taxon>
    </lineage>
</organism>
<evidence type="ECO:0000256" key="4">
    <source>
        <dbReference type="SAM" id="MobiDB-lite"/>
    </source>
</evidence>
<feature type="region of interest" description="Disordered" evidence="4">
    <location>
        <begin position="69"/>
        <end position="100"/>
    </location>
</feature>
<dbReference type="GO" id="GO:0047427">
    <property type="term" value="F:cyanoalanine nitrilase activity"/>
    <property type="evidence" value="ECO:0007669"/>
    <property type="project" value="UniProtKB-EC"/>
</dbReference>
<keyword evidence="5" id="KW-0812">Transmembrane</keyword>
<dbReference type="Proteomes" id="UP001164929">
    <property type="component" value="Chromosome 6"/>
</dbReference>
<reference evidence="7" key="1">
    <citation type="journal article" date="2023" name="Mol. Ecol. Resour.">
        <title>Chromosome-level genome assembly of a triploid poplar Populus alba 'Berolinensis'.</title>
        <authorList>
            <person name="Chen S."/>
            <person name="Yu Y."/>
            <person name="Wang X."/>
            <person name="Wang S."/>
            <person name="Zhang T."/>
            <person name="Zhou Y."/>
            <person name="He R."/>
            <person name="Meng N."/>
            <person name="Wang Y."/>
            <person name="Liu W."/>
            <person name="Liu Z."/>
            <person name="Liu J."/>
            <person name="Guo Q."/>
            <person name="Huang H."/>
            <person name="Sederoff R.R."/>
            <person name="Wang G."/>
            <person name="Qu G."/>
            <person name="Chen S."/>
        </authorList>
    </citation>
    <scope>NUCLEOTIDE SEQUENCE</scope>
    <source>
        <strain evidence="7">SC-2020</strain>
    </source>
</reference>
<evidence type="ECO:0000313" key="8">
    <source>
        <dbReference type="Proteomes" id="UP001164929"/>
    </source>
</evidence>
<sequence length="427" mass="46065">MEESTKNAEAKKVKKRGHRPLIVAQSPAEKAHIMVPAMCSTAIYRLRGELGLGSCGAAIHWLVHHARPDLIPAPEPPTKTKSSKTCSSRKTDSVDHDPIPKPAYMARADGDTPVSDFPATAPAARSPVRATVVQASTVVFDTPATLDKAERLIAGAAAYGSQLVVFPEAFVGGYPRSLRFDATNPTEGDGLQRYYASAIDVPGPEVERLAKIAGKYKVHLVMGVVERAGFYLYSTMLFFDSQGQHLGQHRKITLVASESAVWNSGGKSTLPIYETSIGKIGGLTCWDNKWPLLRTELYDKGVEIYCAPTADAGEIWKASMIHIALEGGCFVLSANQFCRRRDYPFPPGDSNGDASLDAITCAGGSVIISPSGTILAGPSYHGECLISADLGINSFILLINLLIRSFHLVFIYIIGPKMYTKLAPLFL</sequence>
<comment type="catalytic activity">
    <reaction evidence="1">
        <text>3-cyano-L-alanine + 2 H2O = L-aspartate + NH4(+)</text>
        <dbReference type="Rhea" id="RHEA:11188"/>
        <dbReference type="ChEBI" id="CHEBI:15377"/>
        <dbReference type="ChEBI" id="CHEBI:28938"/>
        <dbReference type="ChEBI" id="CHEBI:29991"/>
        <dbReference type="ChEBI" id="CHEBI:77860"/>
        <dbReference type="EC" id="3.5.5.4"/>
    </reaction>
</comment>
<dbReference type="InterPro" id="IPR036526">
    <property type="entry name" value="C-N_Hydrolase_sf"/>
</dbReference>
<dbReference type="GO" id="GO:0018822">
    <property type="term" value="F:nitrile hydratase activity"/>
    <property type="evidence" value="ECO:0007669"/>
    <property type="project" value="TreeGrafter"/>
</dbReference>
<gene>
    <name evidence="7" type="ORF">NC653_017278</name>
</gene>
<evidence type="ECO:0000256" key="3">
    <source>
        <dbReference type="PROSITE-ProRule" id="PRU10139"/>
    </source>
</evidence>
<feature type="compositionally biased region" description="Basic and acidic residues" evidence="4">
    <location>
        <begin position="89"/>
        <end position="99"/>
    </location>
</feature>